<feature type="region of interest" description="Disordered" evidence="4">
    <location>
        <begin position="589"/>
        <end position="678"/>
    </location>
</feature>
<gene>
    <name evidence="5" type="ORF">PsYK624_000390</name>
</gene>
<keyword evidence="6" id="KW-1185">Reference proteome</keyword>
<keyword evidence="1" id="KW-0677">Repeat</keyword>
<feature type="region of interest" description="Disordered" evidence="4">
    <location>
        <begin position="923"/>
        <end position="945"/>
    </location>
</feature>
<feature type="compositionally biased region" description="Basic and acidic residues" evidence="4">
    <location>
        <begin position="592"/>
        <end position="615"/>
    </location>
</feature>
<feature type="repeat" description="ANK" evidence="3">
    <location>
        <begin position="1557"/>
        <end position="1589"/>
    </location>
</feature>
<accession>A0A9P3L6F0</accession>
<evidence type="ECO:0000256" key="1">
    <source>
        <dbReference type="ARBA" id="ARBA00022737"/>
    </source>
</evidence>
<dbReference type="InterPro" id="IPR002110">
    <property type="entry name" value="Ankyrin_rpt"/>
</dbReference>
<name>A0A9P3L6F0_9APHY</name>
<comment type="caution">
    <text evidence="5">The sequence shown here is derived from an EMBL/GenBank/DDBJ whole genome shotgun (WGS) entry which is preliminary data.</text>
</comment>
<sequence length="1835" mass="205235">MPQNAEAAAFIARVAQLPPGPGASLDDVLKPSINDESELRKLFAQDKKNSRLADPHVGLVDVFDAPEDIRKTRARVVASDEDLAAKYVMALPDERRRKDGAPSMVAGLDDFKKNWSVFTEGSLSQLTDWSNIVAAGGAVQACLAPVPEYAKASKRTLRKYFHNRAFPTSDVDLFLYGLTPEQAEAKINQIYEAVRDSIPWDVTCIRTKHTVSIHSQYPYRAVQIVLRLYQSPAEILAGFDVDAPCCAFDGERVWANPRAIVAMMRQCNTIDITRRSPSYEVRLTKYSARDFEIYVPELKRGDIDPTIFERSIVRIQGLARLLVLEKLATAQDREGYLQSRRQIRGRPQPQDAWRRLLKRKYKGDLKGDDNSGLEMSDYDVVSLHIPYGPGWDARRIEKLVYSTDLGMNSPFNPKNEGRRLHRHTAYFGTMPECLEDCCEHCPKPKNEEERALQEEEDKSYIRGRVEFIVEDPGRQSISGSFNPIDDGEWVEQAYIGESEKFFNAIAAHNRAFVAESIKEGIDVNRRDAVGRTPLQVAILSKAVDIASDLVDANARMTARLVDGRTALHLAAQLDLTEVVRKLLERSAVNAEEAQKKEEEKAAAKEEEQKKAKKVDEDDEDMADDDEDKDEDEDEDMRDSSEDDWSSDDGNAKKKKAKKDEEAPKDDGLIPEENDEDPDVFHIDVTDWDYSLSALDYAVASGSIAVVEQLLTAGANPKLVTKPKHTYEIRYCHPLILTAVAEDDARACATAEKLIAAGAVTSEADENLYTLLHRAVLAGRPQILSTFLKADPNAKAVLNIPWMDDWQCAIFPIVSAIQSGSYSTLAVLLAHGAKVVLERDDFQKARELKMKNNNRAPEKFLTSVPMPVEVALTNYDEVVHLLVALGAEVNLPLRESLRRSGDNRDEHFTALDYTIAIVSKIAEAKKPETQTPTPAPAPTAFGSRPNRRRLVAGGHGLLANAGGGLIGLANVLPDEDVPLWKTELLKVLTEYEKLQRDRSSPQINMYQQDAYLEDIEEYFTGLKTTLEAHQAKRGGEVFRGKMPDSDARLRPLENRMSRYWRSTYQPTYGLQGPFGFHRHGMNEGFGMIKGLADRYQELFVACWSGNNAKIQKLCLPRQSGKSTETPLQISCHWGNNWQGYSPLYIAILRRHWETAKVILAIASAQYSPDDETQTKAAFKANRDLALDDDSDVENDDEDADEDEDMEPEEEISLVDIAKVPSQVHTKTSPQYMLDSVSAPFISKEGKDSLATPIQKAIIDDDFEAFVQILDLYKALPGKSAAANVLGSLIINDRPAMLDEYIRRTGQGFTLTKREAASPELAESQEEEDDDPDHRVYLGLNVHGVKRKDLAKGETRDRRGRTRTRQTRHGGFHGEDEEPLPMLWQAAQWGAVGVVRYLASDQPLAAYKYYASAGGDAHAKLLRRIPDLASVLPDKIGWTMNVFNETVASAAISGGKVEVLQALCTMRGKELEATLHLKHRTLEFNSLLAAARYSDSVELFDFLLSKGVSPLETDVHGWNVIHMLIAQETRGSLNLLQHALKHLPKEITERMLRQQTKGDGDTPLHLAVKKNRTDLIDILLEAGASTFLVREAGGSTPLHLAVKSRLPKITKVLAEAGPSEAITLEDGVGNTPIENAARQAFLEKLKKACGGFSSSPQDFYLNYNKRPFELEKNERELPRLRETIEHLRRDGRLAAGTKLAKELGAFVDRLEARLAKERESAEKRQKEQDAKKPATDKTFNVPRDTSHASKTLEALLEALAARPTLRQLIHVSDVHRSVERSMDQFQESKETLAAKPDDDGIPEEPEVTVSKLSNTYDNIWQSTSPVSRYSRRGRVWF</sequence>
<keyword evidence="2 3" id="KW-0040">ANK repeat</keyword>
<feature type="repeat" description="ANK" evidence="3">
    <location>
        <begin position="562"/>
        <end position="587"/>
    </location>
</feature>
<dbReference type="PANTHER" id="PTHR24198:SF194">
    <property type="entry name" value="INVERSIN-A"/>
    <property type="match status" value="1"/>
</dbReference>
<dbReference type="SMART" id="SM00248">
    <property type="entry name" value="ANK"/>
    <property type="match status" value="10"/>
</dbReference>
<dbReference type="Gene3D" id="1.25.40.20">
    <property type="entry name" value="Ankyrin repeat-containing domain"/>
    <property type="match status" value="3"/>
</dbReference>
<feature type="region of interest" description="Disordered" evidence="4">
    <location>
        <begin position="1310"/>
        <end position="1332"/>
    </location>
</feature>
<feature type="compositionally biased region" description="Basic and acidic residues" evidence="4">
    <location>
        <begin position="1715"/>
        <end position="1733"/>
    </location>
</feature>
<dbReference type="OrthoDB" id="539213at2759"/>
<feature type="region of interest" description="Disordered" evidence="4">
    <location>
        <begin position="1347"/>
        <end position="1374"/>
    </location>
</feature>
<feature type="repeat" description="ANK" evidence="3">
    <location>
        <begin position="689"/>
        <end position="721"/>
    </location>
</feature>
<feature type="compositionally biased region" description="Acidic residues" evidence="4">
    <location>
        <begin position="616"/>
        <end position="646"/>
    </location>
</feature>
<feature type="compositionally biased region" description="Basic and acidic residues" evidence="4">
    <location>
        <begin position="657"/>
        <end position="667"/>
    </location>
</feature>
<reference evidence="5 6" key="1">
    <citation type="submission" date="2021-08" db="EMBL/GenBank/DDBJ databases">
        <title>Draft Genome Sequence of Phanerochaete sordida strain YK-624.</title>
        <authorList>
            <person name="Mori T."/>
            <person name="Dohra H."/>
            <person name="Suzuki T."/>
            <person name="Kawagishi H."/>
            <person name="Hirai H."/>
        </authorList>
    </citation>
    <scope>NUCLEOTIDE SEQUENCE [LARGE SCALE GENOMIC DNA]</scope>
    <source>
        <strain evidence="5 6">YK-624</strain>
    </source>
</reference>
<dbReference type="PROSITE" id="PS50297">
    <property type="entry name" value="ANK_REP_REGION"/>
    <property type="match status" value="3"/>
</dbReference>
<evidence type="ECO:0000256" key="2">
    <source>
        <dbReference type="ARBA" id="ARBA00023043"/>
    </source>
</evidence>
<dbReference type="Proteomes" id="UP000703269">
    <property type="component" value="Unassembled WGS sequence"/>
</dbReference>
<evidence type="ECO:0000313" key="5">
    <source>
        <dbReference type="EMBL" id="GJE83966.1"/>
    </source>
</evidence>
<feature type="region of interest" description="Disordered" evidence="4">
    <location>
        <begin position="1185"/>
        <end position="1205"/>
    </location>
</feature>
<feature type="compositionally biased region" description="Acidic residues" evidence="4">
    <location>
        <begin position="668"/>
        <end position="677"/>
    </location>
</feature>
<dbReference type="Pfam" id="PF12796">
    <property type="entry name" value="Ank_2"/>
    <property type="match status" value="2"/>
</dbReference>
<dbReference type="EMBL" id="BPQB01000001">
    <property type="protein sequence ID" value="GJE83966.1"/>
    <property type="molecule type" value="Genomic_DNA"/>
</dbReference>
<feature type="compositionally biased region" description="Basic residues" evidence="4">
    <location>
        <begin position="1356"/>
        <end position="1369"/>
    </location>
</feature>
<dbReference type="PANTHER" id="PTHR24198">
    <property type="entry name" value="ANKYRIN REPEAT AND PROTEIN KINASE DOMAIN-CONTAINING PROTEIN"/>
    <property type="match status" value="1"/>
</dbReference>
<proteinExistence type="predicted"/>
<dbReference type="PROSITE" id="PS50088">
    <property type="entry name" value="ANK_REPEAT"/>
    <property type="match status" value="4"/>
</dbReference>
<evidence type="ECO:0000256" key="4">
    <source>
        <dbReference type="SAM" id="MobiDB-lite"/>
    </source>
</evidence>
<organism evidence="5 6">
    <name type="scientific">Phanerochaete sordida</name>
    <dbReference type="NCBI Taxonomy" id="48140"/>
    <lineage>
        <taxon>Eukaryota</taxon>
        <taxon>Fungi</taxon>
        <taxon>Dikarya</taxon>
        <taxon>Basidiomycota</taxon>
        <taxon>Agaricomycotina</taxon>
        <taxon>Agaricomycetes</taxon>
        <taxon>Polyporales</taxon>
        <taxon>Phanerochaetaceae</taxon>
        <taxon>Phanerochaete</taxon>
    </lineage>
</organism>
<evidence type="ECO:0000256" key="3">
    <source>
        <dbReference type="PROSITE-ProRule" id="PRU00023"/>
    </source>
</evidence>
<protein>
    <submittedName>
        <fullName evidence="5">Ankyrin</fullName>
    </submittedName>
</protein>
<feature type="region of interest" description="Disordered" evidence="4">
    <location>
        <begin position="1715"/>
        <end position="1742"/>
    </location>
</feature>
<dbReference type="SUPFAM" id="SSF48403">
    <property type="entry name" value="Ankyrin repeat"/>
    <property type="match status" value="2"/>
</dbReference>
<feature type="compositionally biased region" description="Basic and acidic residues" evidence="4">
    <location>
        <begin position="1780"/>
        <end position="1796"/>
    </location>
</feature>
<feature type="repeat" description="ANK" evidence="3">
    <location>
        <begin position="1591"/>
        <end position="1615"/>
    </location>
</feature>
<dbReference type="InterPro" id="IPR036770">
    <property type="entry name" value="Ankyrin_rpt-contain_sf"/>
</dbReference>
<feature type="region of interest" description="Disordered" evidence="4">
    <location>
        <begin position="1780"/>
        <end position="1802"/>
    </location>
</feature>
<evidence type="ECO:0000313" key="6">
    <source>
        <dbReference type="Proteomes" id="UP000703269"/>
    </source>
</evidence>